<sequence>MPVFKKTIRLIAESVDFTFNSIVYKVRLDCDENVYGAVSCVNDIKYKDLVLKPTIIDRDNLEVIFSTDLLTPSFYQSILKGTIRNLAEYENEKSKIYLPGDVVGVIVGYVLE</sequence>
<protein>
    <submittedName>
        <fullName evidence="1">Uncharacterized protein</fullName>
    </submittedName>
</protein>
<organism evidence="1 2">
    <name type="scientific">Tenacibaculum phage Gundel_1</name>
    <dbReference type="NCBI Taxonomy" id="2745672"/>
    <lineage>
        <taxon>Viruses</taxon>
        <taxon>Duplodnaviria</taxon>
        <taxon>Heunggongvirae</taxon>
        <taxon>Uroviricota</taxon>
        <taxon>Caudoviricetes</taxon>
        <taxon>Pachyviridae</taxon>
        <taxon>Gundelvirus</taxon>
        <taxon>Gundelvirus Gundel</taxon>
    </lineage>
</organism>
<gene>
    <name evidence="1" type="ORF">Gundel1_93</name>
</gene>
<name>A0A8E4ZL54_9CAUD</name>
<dbReference type="EMBL" id="MT732474">
    <property type="protein sequence ID" value="QQV91531.1"/>
    <property type="molecule type" value="Genomic_DNA"/>
</dbReference>
<dbReference type="Proteomes" id="UP000693868">
    <property type="component" value="Segment"/>
</dbReference>
<proteinExistence type="predicted"/>
<keyword evidence="2" id="KW-1185">Reference proteome</keyword>
<reference evidence="1" key="1">
    <citation type="submission" date="2020-07" db="EMBL/GenBank/DDBJ databases">
        <title>Highly diverse flavobacterial phages as mortality factor during North Sea spring blooms.</title>
        <authorList>
            <person name="Bartlau N."/>
            <person name="Wichels A."/>
            <person name="Krohne G."/>
            <person name="Adriaenssens E.M."/>
            <person name="Heins A."/>
            <person name="Fuchs B.M."/>
            <person name="Amann R."/>
            <person name="Moraru C."/>
        </authorList>
    </citation>
    <scope>NUCLEOTIDE SEQUENCE</scope>
</reference>
<accession>A0A8E4ZL54</accession>
<evidence type="ECO:0000313" key="2">
    <source>
        <dbReference type="Proteomes" id="UP000693868"/>
    </source>
</evidence>
<evidence type="ECO:0000313" key="1">
    <source>
        <dbReference type="EMBL" id="QQV91531.1"/>
    </source>
</evidence>